<protein>
    <submittedName>
        <fullName evidence="1">Uncharacterized protein</fullName>
    </submittedName>
</protein>
<gene>
    <name evidence="1" type="ORF">LXM24_26295</name>
</gene>
<dbReference type="Proteomes" id="UP001139700">
    <property type="component" value="Unassembled WGS sequence"/>
</dbReference>
<dbReference type="AlphaFoldDB" id="A0A9X1PEI8"/>
<sequence>MKMDYFVVTTDSKLSEKDDELLSLMTVAEISKYGLLVSTDIDKFENDMLILLTTISIGKVADPVTKRAEPKKLLVFLSKTAFNLQNGKLFKSGVTDAAVTAFETMITVAQAHGYGAFNQTIRQMQLPLLPMEISPIDSYLEGITELLATIEE</sequence>
<dbReference type="RefSeq" id="WP_234616375.1">
    <property type="nucleotide sequence ID" value="NZ_JAJTTA010000008.1"/>
</dbReference>
<evidence type="ECO:0000313" key="2">
    <source>
        <dbReference type="Proteomes" id="UP001139700"/>
    </source>
</evidence>
<evidence type="ECO:0000313" key="1">
    <source>
        <dbReference type="EMBL" id="MCF0043644.1"/>
    </source>
</evidence>
<keyword evidence="2" id="KW-1185">Reference proteome</keyword>
<accession>A0A9X1PEI8</accession>
<reference evidence="1" key="1">
    <citation type="submission" date="2021-12" db="EMBL/GenBank/DDBJ databases">
        <title>Novel species in genus Dyadobacter.</title>
        <authorList>
            <person name="Ma C."/>
        </authorList>
    </citation>
    <scope>NUCLEOTIDE SEQUENCE</scope>
    <source>
        <strain evidence="1">CY399</strain>
    </source>
</reference>
<name>A0A9X1PEI8_9BACT</name>
<proteinExistence type="predicted"/>
<organism evidence="1 2">
    <name type="scientific">Dyadobacter fanqingshengii</name>
    <dbReference type="NCBI Taxonomy" id="2906443"/>
    <lineage>
        <taxon>Bacteria</taxon>
        <taxon>Pseudomonadati</taxon>
        <taxon>Bacteroidota</taxon>
        <taxon>Cytophagia</taxon>
        <taxon>Cytophagales</taxon>
        <taxon>Spirosomataceae</taxon>
        <taxon>Dyadobacter</taxon>
    </lineage>
</organism>
<comment type="caution">
    <text evidence="1">The sequence shown here is derived from an EMBL/GenBank/DDBJ whole genome shotgun (WGS) entry which is preliminary data.</text>
</comment>
<dbReference type="EMBL" id="JAJTTA010000008">
    <property type="protein sequence ID" value="MCF0043644.1"/>
    <property type="molecule type" value="Genomic_DNA"/>
</dbReference>